<organism evidence="1 2">
    <name type="scientific">Micromonospora phaseoli</name>
    <dbReference type="NCBI Taxonomy" id="1144548"/>
    <lineage>
        <taxon>Bacteria</taxon>
        <taxon>Bacillati</taxon>
        <taxon>Actinomycetota</taxon>
        <taxon>Actinomycetes</taxon>
        <taxon>Micromonosporales</taxon>
        <taxon>Micromonosporaceae</taxon>
        <taxon>Micromonospora</taxon>
    </lineage>
</organism>
<dbReference type="RefSeq" id="WP_092383212.1">
    <property type="nucleotide sequence ID" value="NZ_BOPI01000033.1"/>
</dbReference>
<protein>
    <submittedName>
        <fullName evidence="1">Uncharacterized protein</fullName>
    </submittedName>
</protein>
<evidence type="ECO:0000313" key="1">
    <source>
        <dbReference type="EMBL" id="SEK04707.1"/>
    </source>
</evidence>
<dbReference type="EMBL" id="FNYV01000017">
    <property type="protein sequence ID" value="SEK04707.1"/>
    <property type="molecule type" value="Genomic_DNA"/>
</dbReference>
<reference evidence="2" key="1">
    <citation type="submission" date="2016-10" db="EMBL/GenBank/DDBJ databases">
        <authorList>
            <person name="Varghese N."/>
            <person name="Submissions S."/>
        </authorList>
    </citation>
    <scope>NUCLEOTIDE SEQUENCE [LARGE SCALE GENOMIC DNA]</scope>
    <source>
        <strain evidence="2">CGMCC 4.7038</strain>
    </source>
</reference>
<proteinExistence type="predicted"/>
<evidence type="ECO:0000313" key="2">
    <source>
        <dbReference type="Proteomes" id="UP000198707"/>
    </source>
</evidence>
<keyword evidence="2" id="KW-1185">Reference proteome</keyword>
<dbReference type="STRING" id="1144548.SAMN05443287_11721"/>
<dbReference type="AlphaFoldDB" id="A0A1H7DV64"/>
<dbReference type="Proteomes" id="UP000198707">
    <property type="component" value="Unassembled WGS sequence"/>
</dbReference>
<sequence length="141" mass="15528">MSRHRVLLIRPWPAARVGSGCCAGATDICGEGRHEDPALARQRTEQRPLGEVYLTVRAGLPPDVAVEIVDPHNTLFLLPAVVWDGRRHRRPWRVLLRDLVRAPGYAAIIVDGRVVSDAGLPAPEQALRLIRQALAAPRSSR</sequence>
<name>A0A1H7DV64_9ACTN</name>
<gene>
    <name evidence="1" type="ORF">SAMN05443287_11721</name>
</gene>
<accession>A0A1H7DV64</accession>
<dbReference type="OrthoDB" id="7063430at2"/>